<dbReference type="InterPro" id="IPR039498">
    <property type="entry name" value="NTP_transf_5"/>
</dbReference>
<dbReference type="AlphaFoldDB" id="A0A1F7YF65"/>
<dbReference type="EMBL" id="MGGL01000017">
    <property type="protein sequence ID" value="OGM25984.1"/>
    <property type="molecule type" value="Genomic_DNA"/>
</dbReference>
<sequence length="207" mass="23585">MIINYKNKEQEVLVKTNLKKLLDKIPNLRSVIETLNKNNIKYGLYAGAHVAVLTSNRESTDVDLLVADEDFDKLKELFPNSVIKGGKSNISDGIFLYPGGEEKIEFMANANMIEDGKKYPNRLTEAVWNKVVRYEVDGLTFLMLDPVDTVVMKAILQRGKGQGKHDIEDIEAIVNVIDLDKEYLKARLKEVEADKRVFRVLKKFNLI</sequence>
<dbReference type="InterPro" id="IPR043519">
    <property type="entry name" value="NT_sf"/>
</dbReference>
<reference evidence="1 2" key="1">
    <citation type="journal article" date="2016" name="Nat. Commun.">
        <title>Thousands of microbial genomes shed light on interconnected biogeochemical processes in an aquifer system.</title>
        <authorList>
            <person name="Anantharaman K."/>
            <person name="Brown C.T."/>
            <person name="Hug L.A."/>
            <person name="Sharon I."/>
            <person name="Castelle C.J."/>
            <person name="Probst A.J."/>
            <person name="Thomas B.C."/>
            <person name="Singh A."/>
            <person name="Wilkins M.J."/>
            <person name="Karaoz U."/>
            <person name="Brodie E.L."/>
            <person name="Williams K.H."/>
            <person name="Hubbard S.S."/>
            <person name="Banfield J.F."/>
        </authorList>
    </citation>
    <scope>NUCLEOTIDE SEQUENCE [LARGE SCALE GENOMIC DNA]</scope>
</reference>
<evidence type="ECO:0000313" key="1">
    <source>
        <dbReference type="EMBL" id="OGM25984.1"/>
    </source>
</evidence>
<evidence type="ECO:0000313" key="2">
    <source>
        <dbReference type="Proteomes" id="UP000179221"/>
    </source>
</evidence>
<dbReference type="Gene3D" id="3.30.460.40">
    <property type="match status" value="1"/>
</dbReference>
<gene>
    <name evidence="1" type="ORF">A2628_00360</name>
</gene>
<dbReference type="Proteomes" id="UP000179221">
    <property type="component" value="Unassembled WGS sequence"/>
</dbReference>
<comment type="caution">
    <text evidence="1">The sequence shown here is derived from an EMBL/GenBank/DDBJ whole genome shotgun (WGS) entry which is preliminary data.</text>
</comment>
<accession>A0A1F7YF65</accession>
<protein>
    <submittedName>
        <fullName evidence="1">Uncharacterized protein</fullName>
    </submittedName>
</protein>
<name>A0A1F7YF65_9BACT</name>
<dbReference type="Pfam" id="PF14907">
    <property type="entry name" value="NTP_transf_5"/>
    <property type="match status" value="1"/>
</dbReference>
<dbReference type="SUPFAM" id="SSF81301">
    <property type="entry name" value="Nucleotidyltransferase"/>
    <property type="match status" value="1"/>
</dbReference>
<proteinExistence type="predicted"/>
<organism evidence="1 2">
    <name type="scientific">Candidatus Woesebacteria bacterium RIFCSPHIGHO2_01_FULL_40_22</name>
    <dbReference type="NCBI Taxonomy" id="1802499"/>
    <lineage>
        <taxon>Bacteria</taxon>
        <taxon>Candidatus Woeseibacteriota</taxon>
    </lineage>
</organism>